<accession>A0A1M6LTK0</accession>
<sequence>MCGGIIPVIAVSELVRRSTIRLCGGRGRISTQLSSRHIHAGQAHWKDFGREVAAECRETLRCTEGLRVGAVRRRGAPQSLHRTRKDVYSTLIARTESELQVSDSLAMVFMDGDGSDTTYRATHRNLKLSARRVVEDAVLIDSKHSQLIQMADLVAWSANACVDPHLGNKFAWDWYAKHLLERDPRRKPMPI</sequence>
<protein>
    <recommendedName>
        <fullName evidence="3">DUF3800 domain-containing protein</fullName>
    </recommendedName>
</protein>
<evidence type="ECO:0008006" key="3">
    <source>
        <dbReference type="Google" id="ProtNLM"/>
    </source>
</evidence>
<dbReference type="AlphaFoldDB" id="A0A1M6LTK0"/>
<evidence type="ECO:0000313" key="2">
    <source>
        <dbReference type="Proteomes" id="UP000184512"/>
    </source>
</evidence>
<evidence type="ECO:0000313" key="1">
    <source>
        <dbReference type="EMBL" id="SHJ74578.1"/>
    </source>
</evidence>
<dbReference type="Pfam" id="PF12686">
    <property type="entry name" value="DUF3800"/>
    <property type="match status" value="1"/>
</dbReference>
<gene>
    <name evidence="1" type="ORF">SAMN02745244_03165</name>
</gene>
<keyword evidence="2" id="KW-1185">Reference proteome</keyword>
<dbReference type="STRING" id="1123357.SAMN02745244_03165"/>
<reference evidence="1 2" key="1">
    <citation type="submission" date="2016-11" db="EMBL/GenBank/DDBJ databases">
        <authorList>
            <person name="Jaros S."/>
            <person name="Januszkiewicz K."/>
            <person name="Wedrychowicz H."/>
        </authorList>
    </citation>
    <scope>NUCLEOTIDE SEQUENCE [LARGE SCALE GENOMIC DNA]</scope>
    <source>
        <strain evidence="1 2">DSM 12906</strain>
    </source>
</reference>
<dbReference type="EMBL" id="FQZG01000075">
    <property type="protein sequence ID" value="SHJ74578.1"/>
    <property type="molecule type" value="Genomic_DNA"/>
</dbReference>
<dbReference type="Proteomes" id="UP000184512">
    <property type="component" value="Unassembled WGS sequence"/>
</dbReference>
<dbReference type="InterPro" id="IPR024524">
    <property type="entry name" value="DUF3800"/>
</dbReference>
<name>A0A1M6LTK0_9ACTN</name>
<organism evidence="1 2">
    <name type="scientific">Tessaracoccus bendigoensis DSM 12906</name>
    <dbReference type="NCBI Taxonomy" id="1123357"/>
    <lineage>
        <taxon>Bacteria</taxon>
        <taxon>Bacillati</taxon>
        <taxon>Actinomycetota</taxon>
        <taxon>Actinomycetes</taxon>
        <taxon>Propionibacteriales</taxon>
        <taxon>Propionibacteriaceae</taxon>
        <taxon>Tessaracoccus</taxon>
    </lineage>
</organism>
<proteinExistence type="predicted"/>